<dbReference type="AlphaFoldDB" id="A0A2H0PZA0"/>
<evidence type="ECO:0000313" key="4">
    <source>
        <dbReference type="Proteomes" id="UP000231154"/>
    </source>
</evidence>
<feature type="compositionally biased region" description="Polar residues" evidence="1">
    <location>
        <begin position="1"/>
        <end position="11"/>
    </location>
</feature>
<dbReference type="Pfam" id="PF01541">
    <property type="entry name" value="GIY-YIG"/>
    <property type="match status" value="1"/>
</dbReference>
<name>A0A2H0PZA0_9BACT</name>
<dbReference type="SUPFAM" id="SSF82771">
    <property type="entry name" value="GIY-YIG endonuclease"/>
    <property type="match status" value="1"/>
</dbReference>
<proteinExistence type="predicted"/>
<accession>A0A2H0PZA0</accession>
<organism evidence="3 4">
    <name type="scientific">Candidatus Berkelbacteria bacterium CG11_big_fil_rev_8_21_14_0_20_42_15</name>
    <dbReference type="NCBI Taxonomy" id="1974517"/>
    <lineage>
        <taxon>Bacteria</taxon>
        <taxon>Candidatus Berkelbacteria</taxon>
    </lineage>
</organism>
<feature type="compositionally biased region" description="Basic and acidic residues" evidence="1">
    <location>
        <begin position="15"/>
        <end position="31"/>
    </location>
</feature>
<dbReference type="PROSITE" id="PS50164">
    <property type="entry name" value="GIY_YIG"/>
    <property type="match status" value="1"/>
</dbReference>
<dbReference type="Gene3D" id="3.40.1440.10">
    <property type="entry name" value="GIY-YIG endonuclease"/>
    <property type="match status" value="1"/>
</dbReference>
<dbReference type="Proteomes" id="UP000231154">
    <property type="component" value="Unassembled WGS sequence"/>
</dbReference>
<reference evidence="3 4" key="1">
    <citation type="submission" date="2017-09" db="EMBL/GenBank/DDBJ databases">
        <title>Depth-based differentiation of microbial function through sediment-hosted aquifers and enrichment of novel symbionts in the deep terrestrial subsurface.</title>
        <authorList>
            <person name="Probst A.J."/>
            <person name="Ladd B."/>
            <person name="Jarett J.K."/>
            <person name="Geller-Mcgrath D.E."/>
            <person name="Sieber C.M."/>
            <person name="Emerson J.B."/>
            <person name="Anantharaman K."/>
            <person name="Thomas B.C."/>
            <person name="Malmstrom R."/>
            <person name="Stieglmeier M."/>
            <person name="Klingl A."/>
            <person name="Woyke T."/>
            <person name="Ryan C.M."/>
            <person name="Banfield J.F."/>
        </authorList>
    </citation>
    <scope>NUCLEOTIDE SEQUENCE [LARGE SCALE GENOMIC DNA]</scope>
    <source>
        <strain evidence="3">CG11_big_fil_rev_8_21_14_0_20_42_15</strain>
    </source>
</reference>
<protein>
    <recommendedName>
        <fullName evidence="2">GIY-YIG domain-containing protein</fullName>
    </recommendedName>
</protein>
<evidence type="ECO:0000313" key="3">
    <source>
        <dbReference type="EMBL" id="PIR27371.1"/>
    </source>
</evidence>
<dbReference type="InterPro" id="IPR000305">
    <property type="entry name" value="GIY-YIG_endonuc"/>
</dbReference>
<evidence type="ECO:0000256" key="1">
    <source>
        <dbReference type="SAM" id="MobiDB-lite"/>
    </source>
</evidence>
<comment type="caution">
    <text evidence="3">The sequence shown here is derived from an EMBL/GenBank/DDBJ whole genome shotgun (WGS) entry which is preliminary data.</text>
</comment>
<feature type="domain" description="GIY-YIG" evidence="2">
    <location>
        <begin position="1"/>
        <end position="92"/>
    </location>
</feature>
<feature type="region of interest" description="Disordered" evidence="1">
    <location>
        <begin position="1"/>
        <end position="41"/>
    </location>
</feature>
<evidence type="ECO:0000259" key="2">
    <source>
        <dbReference type="PROSITE" id="PS50164"/>
    </source>
</evidence>
<sequence length="105" mass="12390">MSSNSPRSPDVNSRGPDRKRRDSTPTPKEGKFYVGSTDNLNRRLNQHKAKHTQTTRNMKEPILVFSQEYKELRQARKIERKIKELKRKDYIEKIVSGGYIKMKIE</sequence>
<dbReference type="InterPro" id="IPR035901">
    <property type="entry name" value="GIY-YIG_endonuc_sf"/>
</dbReference>
<gene>
    <name evidence="3" type="ORF">COV40_01255</name>
</gene>
<dbReference type="EMBL" id="PCXF01000035">
    <property type="protein sequence ID" value="PIR27371.1"/>
    <property type="molecule type" value="Genomic_DNA"/>
</dbReference>